<keyword evidence="3" id="KW-0813">Transport</keyword>
<dbReference type="PANTHER" id="PTHR43528:SF5">
    <property type="entry name" value="PROLINE_BETAINE TRANSPORTER"/>
    <property type="match status" value="1"/>
</dbReference>
<keyword evidence="12" id="KW-1185">Reference proteome</keyword>
<evidence type="ECO:0000256" key="7">
    <source>
        <dbReference type="ARBA" id="ARBA00022989"/>
    </source>
</evidence>
<feature type="transmembrane region" description="Helical" evidence="9">
    <location>
        <begin position="328"/>
        <end position="352"/>
    </location>
</feature>
<feature type="transmembrane region" description="Helical" evidence="9">
    <location>
        <begin position="185"/>
        <end position="204"/>
    </location>
</feature>
<reference evidence="12" key="1">
    <citation type="journal article" date="2019" name="Int. J. Syst. Evol. Microbiol.">
        <title>The Global Catalogue of Microorganisms (GCM) 10K type strain sequencing project: providing services to taxonomists for standard genome sequencing and annotation.</title>
        <authorList>
            <consortium name="The Broad Institute Genomics Platform"/>
            <consortium name="The Broad Institute Genome Sequencing Center for Infectious Disease"/>
            <person name="Wu L."/>
            <person name="Ma J."/>
        </authorList>
    </citation>
    <scope>NUCLEOTIDE SEQUENCE [LARGE SCALE GENOMIC DNA]</scope>
    <source>
        <strain evidence="12">JCM 9371</strain>
    </source>
</reference>
<evidence type="ECO:0000256" key="4">
    <source>
        <dbReference type="ARBA" id="ARBA00022475"/>
    </source>
</evidence>
<keyword evidence="6" id="KW-0769">Symport</keyword>
<dbReference type="PROSITE" id="PS00216">
    <property type="entry name" value="SUGAR_TRANSPORT_1"/>
    <property type="match status" value="1"/>
</dbReference>
<dbReference type="InterPro" id="IPR051084">
    <property type="entry name" value="H+-coupled_symporters"/>
</dbReference>
<accession>A0ABW2XSW5</accession>
<feature type="transmembrane region" description="Helical" evidence="9">
    <location>
        <begin position="303"/>
        <end position="322"/>
    </location>
</feature>
<evidence type="ECO:0000256" key="8">
    <source>
        <dbReference type="ARBA" id="ARBA00023136"/>
    </source>
</evidence>
<feature type="domain" description="Major facilitator superfamily (MFS) profile" evidence="10">
    <location>
        <begin position="13"/>
        <end position="419"/>
    </location>
</feature>
<dbReference type="SUPFAM" id="SSF103473">
    <property type="entry name" value="MFS general substrate transporter"/>
    <property type="match status" value="1"/>
</dbReference>
<evidence type="ECO:0000256" key="2">
    <source>
        <dbReference type="ARBA" id="ARBA00008240"/>
    </source>
</evidence>
<dbReference type="InterPro" id="IPR020846">
    <property type="entry name" value="MFS_dom"/>
</dbReference>
<dbReference type="EMBL" id="JBHTGP010000017">
    <property type="protein sequence ID" value="MFD0689469.1"/>
    <property type="molecule type" value="Genomic_DNA"/>
</dbReference>
<feature type="transmembrane region" description="Helical" evidence="9">
    <location>
        <begin position="364"/>
        <end position="385"/>
    </location>
</feature>
<evidence type="ECO:0000256" key="9">
    <source>
        <dbReference type="SAM" id="Phobius"/>
    </source>
</evidence>
<dbReference type="InterPro" id="IPR036259">
    <property type="entry name" value="MFS_trans_sf"/>
</dbReference>
<dbReference type="PANTHER" id="PTHR43528">
    <property type="entry name" value="ALPHA-KETOGLUTARATE PERMEASE"/>
    <property type="match status" value="1"/>
</dbReference>
<evidence type="ECO:0000256" key="3">
    <source>
        <dbReference type="ARBA" id="ARBA00022448"/>
    </source>
</evidence>
<dbReference type="PROSITE" id="PS50850">
    <property type="entry name" value="MFS"/>
    <property type="match status" value="1"/>
</dbReference>
<evidence type="ECO:0000313" key="12">
    <source>
        <dbReference type="Proteomes" id="UP001597063"/>
    </source>
</evidence>
<comment type="similarity">
    <text evidence="2">Belongs to the major facilitator superfamily. Metabolite:H+ Symporter (MHS) family (TC 2.A.1.6) family.</text>
</comment>
<dbReference type="RefSeq" id="WP_242619655.1">
    <property type="nucleotide sequence ID" value="NZ_CAACUY010000202.1"/>
</dbReference>
<feature type="transmembrane region" description="Helical" evidence="9">
    <location>
        <begin position="52"/>
        <end position="73"/>
    </location>
</feature>
<keyword evidence="5 9" id="KW-0812">Transmembrane</keyword>
<dbReference type="InterPro" id="IPR011701">
    <property type="entry name" value="MFS"/>
</dbReference>
<evidence type="ECO:0000256" key="1">
    <source>
        <dbReference type="ARBA" id="ARBA00004651"/>
    </source>
</evidence>
<dbReference type="Pfam" id="PF07690">
    <property type="entry name" value="MFS_1"/>
    <property type="match status" value="1"/>
</dbReference>
<organism evidence="11 12">
    <name type="scientific">Actinomadura fibrosa</name>
    <dbReference type="NCBI Taxonomy" id="111802"/>
    <lineage>
        <taxon>Bacteria</taxon>
        <taxon>Bacillati</taxon>
        <taxon>Actinomycetota</taxon>
        <taxon>Actinomycetes</taxon>
        <taxon>Streptosporangiales</taxon>
        <taxon>Thermomonosporaceae</taxon>
        <taxon>Actinomadura</taxon>
    </lineage>
</organism>
<evidence type="ECO:0000313" key="11">
    <source>
        <dbReference type="EMBL" id="MFD0689469.1"/>
    </source>
</evidence>
<evidence type="ECO:0000256" key="6">
    <source>
        <dbReference type="ARBA" id="ARBA00022847"/>
    </source>
</evidence>
<protein>
    <submittedName>
        <fullName evidence="11">MFS transporter</fullName>
    </submittedName>
</protein>
<proteinExistence type="inferred from homology"/>
<feature type="transmembrane region" description="Helical" evidence="9">
    <location>
        <begin position="274"/>
        <end position="291"/>
    </location>
</feature>
<comment type="caution">
    <text evidence="11">The sequence shown here is derived from an EMBL/GenBank/DDBJ whole genome shotgun (WGS) entry which is preliminary data.</text>
</comment>
<evidence type="ECO:0000256" key="5">
    <source>
        <dbReference type="ARBA" id="ARBA00022692"/>
    </source>
</evidence>
<feature type="transmembrane region" description="Helical" evidence="9">
    <location>
        <begin position="397"/>
        <end position="415"/>
    </location>
</feature>
<gene>
    <name evidence="11" type="ORF">ACFQZM_33630</name>
</gene>
<dbReference type="Gene3D" id="1.20.1250.20">
    <property type="entry name" value="MFS general substrate transporter like domains"/>
    <property type="match status" value="2"/>
</dbReference>
<dbReference type="PROSITE" id="PS00217">
    <property type="entry name" value="SUGAR_TRANSPORT_2"/>
    <property type="match status" value="1"/>
</dbReference>
<dbReference type="Proteomes" id="UP001597063">
    <property type="component" value="Unassembled WGS sequence"/>
</dbReference>
<sequence>MSAPRPARVPWRAVVCGSIGNMVEWYDWSVYASFAPYFASAFFPEEDDTARLLDTAGVFAVGFLMRPVGGWLFGRFADRRGRKAALPLTVALMSGGALLIAVTPTYASVGYAGALVLLVARLLQGLSAGGEYAAGATYLTEAAPPGRRGLASSFQYVSMTAGQLAGLGLQIALQRTMPDEALESYGWRIPFAVGAVAAAVVFYLRRNLLETEAYGEEHRAVAGRGTIRELLAHRREAVLVVALTMGGTLAYYTYTTYLTKYLSNTAGLPRATASLVGFCALSVFMLLQPLAGALSDRIGRRPLLIAFGIGGTAGTVPLMTALADARGFGSALVLSLAGLVIVTGYTSVSAVVKAELFPTHVRALGVALPFAVAGAVFGGTAEYVALWCKEAGAESAFYWYVAGCSGVSLVVYACMRETRDVALTRGEGAVGEVAVQA</sequence>
<dbReference type="InterPro" id="IPR005829">
    <property type="entry name" value="Sugar_transporter_CS"/>
</dbReference>
<feature type="transmembrane region" description="Helical" evidence="9">
    <location>
        <begin position="237"/>
        <end position="254"/>
    </location>
</feature>
<keyword evidence="7 9" id="KW-1133">Transmembrane helix</keyword>
<keyword evidence="8 9" id="KW-0472">Membrane</keyword>
<feature type="transmembrane region" description="Helical" evidence="9">
    <location>
        <begin position="109"/>
        <end position="133"/>
    </location>
</feature>
<comment type="subcellular location">
    <subcellularLocation>
        <location evidence="1">Cell membrane</location>
        <topology evidence="1">Multi-pass membrane protein</topology>
    </subcellularLocation>
</comment>
<keyword evidence="4" id="KW-1003">Cell membrane</keyword>
<evidence type="ECO:0000259" key="10">
    <source>
        <dbReference type="PROSITE" id="PS50850"/>
    </source>
</evidence>
<name>A0ABW2XSW5_9ACTN</name>